<dbReference type="SUPFAM" id="SSF52833">
    <property type="entry name" value="Thioredoxin-like"/>
    <property type="match status" value="1"/>
</dbReference>
<dbReference type="GO" id="GO:0045454">
    <property type="term" value="P:cell redox homeostasis"/>
    <property type="evidence" value="ECO:0007669"/>
    <property type="project" value="TreeGrafter"/>
</dbReference>
<dbReference type="GO" id="GO:0016020">
    <property type="term" value="C:membrane"/>
    <property type="evidence" value="ECO:0007669"/>
    <property type="project" value="UniProtKB-SubCell"/>
</dbReference>
<evidence type="ECO:0000313" key="9">
    <source>
        <dbReference type="EMBL" id="SBO14431.1"/>
    </source>
</evidence>
<feature type="transmembrane region" description="Helical" evidence="6">
    <location>
        <begin position="129"/>
        <end position="153"/>
    </location>
</feature>
<dbReference type="Proteomes" id="UP000055047">
    <property type="component" value="Unassembled WGS sequence"/>
</dbReference>
<keyword evidence="9" id="KW-0560">Oxidoreductase</keyword>
<accession>A0A098EHK6</accession>
<evidence type="ECO:0000313" key="10">
    <source>
        <dbReference type="Proteomes" id="UP000055047"/>
    </source>
</evidence>
<evidence type="ECO:0000256" key="4">
    <source>
        <dbReference type="ARBA" id="ARBA00022989"/>
    </source>
</evidence>
<evidence type="ECO:0000256" key="5">
    <source>
        <dbReference type="ARBA" id="ARBA00023136"/>
    </source>
</evidence>
<feature type="transmembrane region" description="Helical" evidence="6">
    <location>
        <begin position="165"/>
        <end position="191"/>
    </location>
</feature>
<feature type="transmembrane region" description="Helical" evidence="6">
    <location>
        <begin position="93"/>
        <end position="117"/>
    </location>
</feature>
<dbReference type="AlphaFoldDB" id="A0A098EHK6"/>
<dbReference type="InterPro" id="IPR036249">
    <property type="entry name" value="Thioredoxin-like_sf"/>
</dbReference>
<feature type="domain" description="Cytochrome C biogenesis protein transmembrane" evidence="7">
    <location>
        <begin position="8"/>
        <end position="217"/>
    </location>
</feature>
<evidence type="ECO:0000256" key="6">
    <source>
        <dbReference type="SAM" id="Phobius"/>
    </source>
</evidence>
<keyword evidence="4 6" id="KW-1133">Transmembrane helix</keyword>
<keyword evidence="2 6" id="KW-0812">Transmembrane</keyword>
<organism evidence="8 10">
    <name type="scientific">Anaplasma phagocytophilum</name>
    <name type="common">Ehrlichia phagocytophila</name>
    <dbReference type="NCBI Taxonomy" id="948"/>
    <lineage>
        <taxon>Bacteria</taxon>
        <taxon>Pseudomonadati</taxon>
        <taxon>Pseudomonadota</taxon>
        <taxon>Alphaproteobacteria</taxon>
        <taxon>Rickettsiales</taxon>
        <taxon>Anaplasmataceae</taxon>
        <taxon>Anaplasma</taxon>
        <taxon>phagocytophilum group</taxon>
    </lineage>
</organism>
<sequence length="402" mass="44071">MDTTLLNALVLAFAGGVLLNFMPCVFPILSLKIISVVRQKSAGDNRILQDCVFYTVGVLATMLVLTGVLFIFRTTGNLLGWGFQLQSPLLVTLLLYVTFLLGLSFSGYYEITFGISILGRAGSQNLESFLTGVLSTLIGTPCAAPFMVSAVSFSLLQPGLHSVFIFQFMGLGMVFPYLAFSCIPGAIMLLPKPGKWMEYLKQLLAFPMYLTAAWLLHVLVSQKGIAALFPTICSIIAIAFLTWIIKNVVKSGSTLRDAAALCFTIIFVVTSAMYISKLEVAEDTPIHKGFVAFSEDSLQDLLDKGETVFVAVGAEWCLTCKTNELIINSEAIQRIFHTHGVKQMKADWTNMDSGIAQYLHSMGSSSVPFYVLYVHGKPTTEPIPQIFSEAKLTDFLLRNLTD</sequence>
<dbReference type="Proteomes" id="UP000078419">
    <property type="component" value="Unassembled WGS sequence"/>
</dbReference>
<name>A0A098EHK6_ANAPH</name>
<dbReference type="PANTHER" id="PTHR32234:SF3">
    <property type="entry name" value="SUPPRESSION OF COPPER SENSITIVITY PROTEIN"/>
    <property type="match status" value="1"/>
</dbReference>
<evidence type="ECO:0000313" key="8">
    <source>
        <dbReference type="EMBL" id="CEG20786.1"/>
    </source>
</evidence>
<feature type="transmembrane region" description="Helical" evidence="6">
    <location>
        <begin position="257"/>
        <end position="275"/>
    </location>
</feature>
<evidence type="ECO:0000256" key="3">
    <source>
        <dbReference type="ARBA" id="ARBA00022748"/>
    </source>
</evidence>
<dbReference type="Pfam" id="PF13899">
    <property type="entry name" value="Thioredoxin_7"/>
    <property type="match status" value="1"/>
</dbReference>
<keyword evidence="5 6" id="KW-0472">Membrane</keyword>
<feature type="transmembrane region" description="Helical" evidence="6">
    <location>
        <begin position="52"/>
        <end position="73"/>
    </location>
</feature>
<evidence type="ECO:0000313" key="11">
    <source>
        <dbReference type="Proteomes" id="UP000078419"/>
    </source>
</evidence>
<dbReference type="Gene3D" id="3.40.30.10">
    <property type="entry name" value="Glutaredoxin"/>
    <property type="match status" value="1"/>
</dbReference>
<evidence type="ECO:0000256" key="2">
    <source>
        <dbReference type="ARBA" id="ARBA00022692"/>
    </source>
</evidence>
<dbReference type="EMBL" id="FLLR01000030">
    <property type="protein sequence ID" value="SBO14431.1"/>
    <property type="molecule type" value="Genomic_DNA"/>
</dbReference>
<reference evidence="11" key="3">
    <citation type="submission" date="2016-03" db="EMBL/GenBank/DDBJ databases">
        <authorList>
            <person name="Loux Valentin"/>
        </authorList>
    </citation>
    <scope>NUCLEOTIDE SEQUENCE [LARGE SCALE GENOMIC DNA]</scope>
    <source>
        <strain evidence="11">C1</strain>
    </source>
</reference>
<keyword evidence="3" id="KW-0201">Cytochrome c-type biogenesis</keyword>
<reference evidence="9" key="2">
    <citation type="submission" date="2016-03" db="EMBL/GenBank/DDBJ databases">
        <authorList>
            <person name="Loux V."/>
        </authorList>
    </citation>
    <scope>NUCLEOTIDE SEQUENCE</scope>
    <source>
        <strain evidence="9">C1</strain>
    </source>
</reference>
<dbReference type="Pfam" id="PF02683">
    <property type="entry name" value="DsbD_TM"/>
    <property type="match status" value="1"/>
</dbReference>
<proteinExistence type="predicted"/>
<dbReference type="PANTHER" id="PTHR32234">
    <property type="entry name" value="THIOL:DISULFIDE INTERCHANGE PROTEIN DSBD"/>
    <property type="match status" value="1"/>
</dbReference>
<protein>
    <submittedName>
        <fullName evidence="8">C-type cytochrome biogenesis protein</fullName>
    </submittedName>
    <submittedName>
        <fullName evidence="9">Thiol:disulfide interchange protein DsbD</fullName>
        <ecNumber evidence="9">1.8.1.8</ecNumber>
    </submittedName>
</protein>
<dbReference type="EMBL" id="CCXQ01000078">
    <property type="protein sequence ID" value="CEG20786.1"/>
    <property type="molecule type" value="Genomic_DNA"/>
</dbReference>
<dbReference type="GO" id="GO:0047134">
    <property type="term" value="F:protein-disulfide reductase [NAD(P)H] activity"/>
    <property type="evidence" value="ECO:0007669"/>
    <property type="project" value="UniProtKB-EC"/>
</dbReference>
<evidence type="ECO:0000259" key="7">
    <source>
        <dbReference type="Pfam" id="PF02683"/>
    </source>
</evidence>
<dbReference type="RefSeq" id="WP_060757796.1">
    <property type="nucleotide sequence ID" value="NZ_CCXQ01000078.1"/>
</dbReference>
<feature type="transmembrane region" description="Helical" evidence="6">
    <location>
        <begin position="6"/>
        <end position="31"/>
    </location>
</feature>
<dbReference type="GO" id="GO:0017004">
    <property type="term" value="P:cytochrome complex assembly"/>
    <property type="evidence" value="ECO:0007669"/>
    <property type="project" value="UniProtKB-KW"/>
</dbReference>
<dbReference type="EC" id="1.8.1.8" evidence="9"/>
<feature type="transmembrane region" description="Helical" evidence="6">
    <location>
        <begin position="203"/>
        <end position="220"/>
    </location>
</feature>
<evidence type="ECO:0000256" key="1">
    <source>
        <dbReference type="ARBA" id="ARBA00004141"/>
    </source>
</evidence>
<gene>
    <name evidence="8" type="primary">dsbD</name>
    <name evidence="9" type="ORF">ANAPC1_00785</name>
    <name evidence="8" type="ORF">ANAPHAGO_01034</name>
</gene>
<feature type="transmembrane region" description="Helical" evidence="6">
    <location>
        <begin position="226"/>
        <end position="245"/>
    </location>
</feature>
<dbReference type="InterPro" id="IPR003834">
    <property type="entry name" value="Cyt_c_assmbl_TM_dom"/>
</dbReference>
<reference evidence="8 10" key="1">
    <citation type="submission" date="2014-09" db="EMBL/GenBank/DDBJ databases">
        <authorList>
            <person name="Loux Valentin"/>
            <person name="Dugat Thibaut"/>
        </authorList>
    </citation>
    <scope>NUCLEOTIDE SEQUENCE [LARGE SCALE GENOMIC DNA]</scope>
    <source>
        <strain evidence="8 10">BOV-10_179</strain>
    </source>
</reference>
<comment type="subcellular location">
    <subcellularLocation>
        <location evidence="1">Membrane</location>
        <topology evidence="1">Multi-pass membrane protein</topology>
    </subcellularLocation>
</comment>